<dbReference type="SUPFAM" id="SSF51182">
    <property type="entry name" value="RmlC-like cupins"/>
    <property type="match status" value="1"/>
</dbReference>
<dbReference type="GO" id="GO:0043565">
    <property type="term" value="F:sequence-specific DNA binding"/>
    <property type="evidence" value="ECO:0007669"/>
    <property type="project" value="InterPro"/>
</dbReference>
<feature type="region of interest" description="Disordered" evidence="7">
    <location>
        <begin position="245"/>
        <end position="281"/>
    </location>
</feature>
<evidence type="ECO:0000256" key="1">
    <source>
        <dbReference type="ARBA" id="ARBA00022491"/>
    </source>
</evidence>
<dbReference type="InterPro" id="IPR009057">
    <property type="entry name" value="Homeodomain-like_sf"/>
</dbReference>
<reference evidence="9 10" key="1">
    <citation type="submission" date="2018-11" db="EMBL/GenBank/DDBJ databases">
        <title>Draft genome of Simplicispira Flexivirga sp. BO-16.</title>
        <authorList>
            <person name="Im W.T."/>
        </authorList>
    </citation>
    <scope>NUCLEOTIDE SEQUENCE [LARGE SCALE GENOMIC DNA]</scope>
    <source>
        <strain evidence="9 10">BO-16</strain>
    </source>
</reference>
<dbReference type="CDD" id="cd06124">
    <property type="entry name" value="cupin_NimR-like_N"/>
    <property type="match status" value="1"/>
</dbReference>
<dbReference type="Gene3D" id="1.10.10.60">
    <property type="entry name" value="Homeodomain-like"/>
    <property type="match status" value="1"/>
</dbReference>
<evidence type="ECO:0000256" key="7">
    <source>
        <dbReference type="SAM" id="MobiDB-lite"/>
    </source>
</evidence>
<dbReference type="RefSeq" id="WP_123270427.1">
    <property type="nucleotide sequence ID" value="NZ_RJJQ01000003.1"/>
</dbReference>
<comment type="caution">
    <text evidence="9">The sequence shown here is derived from an EMBL/GenBank/DDBJ whole genome shotgun (WGS) entry which is preliminary data.</text>
</comment>
<dbReference type="SUPFAM" id="SSF46689">
    <property type="entry name" value="Homeodomain-like"/>
    <property type="match status" value="2"/>
</dbReference>
<dbReference type="AlphaFoldDB" id="A0A3M9MH38"/>
<dbReference type="InterPro" id="IPR014710">
    <property type="entry name" value="RmlC-like_jellyroll"/>
</dbReference>
<dbReference type="Gene3D" id="2.60.120.10">
    <property type="entry name" value="Jelly Rolls"/>
    <property type="match status" value="1"/>
</dbReference>
<evidence type="ECO:0000256" key="2">
    <source>
        <dbReference type="ARBA" id="ARBA00023015"/>
    </source>
</evidence>
<evidence type="ECO:0000313" key="10">
    <source>
        <dbReference type="Proteomes" id="UP000271678"/>
    </source>
</evidence>
<gene>
    <name evidence="9" type="ORF">EFY87_05375</name>
</gene>
<dbReference type="InterPro" id="IPR018060">
    <property type="entry name" value="HTH_AraC"/>
</dbReference>
<dbReference type="SMART" id="SM00342">
    <property type="entry name" value="HTH_ARAC"/>
    <property type="match status" value="1"/>
</dbReference>
<dbReference type="PANTHER" id="PTHR11019:SF199">
    <property type="entry name" value="HTH-TYPE TRANSCRIPTIONAL REGULATOR NIMR"/>
    <property type="match status" value="1"/>
</dbReference>
<dbReference type="EMBL" id="RJJQ01000003">
    <property type="protein sequence ID" value="RNI24467.1"/>
    <property type="molecule type" value="Genomic_DNA"/>
</dbReference>
<evidence type="ECO:0000259" key="8">
    <source>
        <dbReference type="PROSITE" id="PS01124"/>
    </source>
</evidence>
<dbReference type="Pfam" id="PF12833">
    <property type="entry name" value="HTH_18"/>
    <property type="match status" value="1"/>
</dbReference>
<organism evidence="9 10">
    <name type="scientific">Flexivirga caeni</name>
    <dbReference type="NCBI Taxonomy" id="2294115"/>
    <lineage>
        <taxon>Bacteria</taxon>
        <taxon>Bacillati</taxon>
        <taxon>Actinomycetota</taxon>
        <taxon>Actinomycetes</taxon>
        <taxon>Micrococcales</taxon>
        <taxon>Dermacoccaceae</taxon>
        <taxon>Flexivirga</taxon>
    </lineage>
</organism>
<dbReference type="Proteomes" id="UP000271678">
    <property type="component" value="Unassembled WGS sequence"/>
</dbReference>
<keyword evidence="10" id="KW-1185">Reference proteome</keyword>
<proteinExistence type="predicted"/>
<accession>A0A3M9MH38</accession>
<dbReference type="InterPro" id="IPR011051">
    <property type="entry name" value="RmlC_Cupin_sf"/>
</dbReference>
<dbReference type="OrthoDB" id="2039152at2"/>
<keyword evidence="4" id="KW-0804">Transcription</keyword>
<dbReference type="FunFam" id="1.10.10.60:FF:000132">
    <property type="entry name" value="AraC family transcriptional regulator"/>
    <property type="match status" value="1"/>
</dbReference>
<evidence type="ECO:0000256" key="4">
    <source>
        <dbReference type="ARBA" id="ARBA00023163"/>
    </source>
</evidence>
<feature type="compositionally biased region" description="Pro residues" evidence="7">
    <location>
        <begin position="258"/>
        <end position="270"/>
    </location>
</feature>
<dbReference type="PROSITE" id="PS01124">
    <property type="entry name" value="HTH_ARAC_FAMILY_2"/>
    <property type="match status" value="1"/>
</dbReference>
<dbReference type="GO" id="GO:0003700">
    <property type="term" value="F:DNA-binding transcription factor activity"/>
    <property type="evidence" value="ECO:0007669"/>
    <property type="project" value="InterPro"/>
</dbReference>
<keyword evidence="3" id="KW-0238">DNA-binding</keyword>
<name>A0A3M9MH38_9MICO</name>
<sequence>MPEKSHILEDVLEMGSLPLLHGDRIPLHRHRQGHLVYPATGVLSVTTTQGTWIAPATRLVWTPGGFEHHHRAYGYTDMRVVFLPASLAAQLPDRPAVFAVSALLREAMLSLTNDTDTSRPQAARDRLQAVIIDELAPVCEEPLHLPEPRDDRLSALSAILHTDPANNATLTELGTQVGASKRTLNRLFHDQLGMSFRQWRTQLRLHHALTLLAAGHTVTNTAAACGWANPTSFIEAFSATLGTTPAHFRRDPAANPTTTPPPRTGSPAPPTNHNEPPRLYHGHDIDIINEQPGTVPPALLRWTPSATP</sequence>
<protein>
    <recommendedName>
        <fullName evidence="5">HTH-type transcriptional regulator RipA</fullName>
    </recommendedName>
    <alternativeName>
        <fullName evidence="6">Repressor of iron proteins A</fullName>
    </alternativeName>
</protein>
<dbReference type="PANTHER" id="PTHR11019">
    <property type="entry name" value="HTH-TYPE TRANSCRIPTIONAL REGULATOR NIMR"/>
    <property type="match status" value="1"/>
</dbReference>
<evidence type="ECO:0000256" key="6">
    <source>
        <dbReference type="ARBA" id="ARBA00079449"/>
    </source>
</evidence>
<feature type="domain" description="HTH araC/xylS-type" evidence="8">
    <location>
        <begin position="154"/>
        <end position="251"/>
    </location>
</feature>
<evidence type="ECO:0000256" key="5">
    <source>
        <dbReference type="ARBA" id="ARBA00074140"/>
    </source>
</evidence>
<evidence type="ECO:0000256" key="3">
    <source>
        <dbReference type="ARBA" id="ARBA00023125"/>
    </source>
</evidence>
<keyword evidence="1" id="KW-0678">Repressor</keyword>
<keyword evidence="2" id="KW-0805">Transcription regulation</keyword>
<evidence type="ECO:0000313" key="9">
    <source>
        <dbReference type="EMBL" id="RNI24467.1"/>
    </source>
</evidence>